<dbReference type="InterPro" id="IPR019734">
    <property type="entry name" value="TPR_rpt"/>
</dbReference>
<dbReference type="Pfam" id="PF13181">
    <property type="entry name" value="TPR_8"/>
    <property type="match status" value="3"/>
</dbReference>
<dbReference type="SMART" id="SM00028">
    <property type="entry name" value="TPR"/>
    <property type="match status" value="4"/>
</dbReference>
<protein>
    <submittedName>
        <fullName evidence="4">Lipopolysaccharide assembly protein b</fullName>
    </submittedName>
</protein>
<dbReference type="PANTHER" id="PTHR12558:SF13">
    <property type="entry name" value="CELL DIVISION CYCLE PROTEIN 27 HOMOLOG"/>
    <property type="match status" value="1"/>
</dbReference>
<dbReference type="PANTHER" id="PTHR12558">
    <property type="entry name" value="CELL DIVISION CYCLE 16,23,27"/>
    <property type="match status" value="1"/>
</dbReference>
<keyword evidence="1 3" id="KW-0802">TPR repeat</keyword>
<feature type="repeat" description="TPR" evidence="3">
    <location>
        <begin position="279"/>
        <end position="312"/>
    </location>
</feature>
<name>A0A9Q0RCL0_ANAIG</name>
<sequence>MQNKEIIRNSVKLLFKYGNNKKRKNKTILSLEKIKNELFPFENWGTNFHVHFYLGKLYFEKFKTKEENCSKSKENFILELKHNPKSFESCFYLSKINFFQSNYEESRKYCEKAIEMKENNIPINLLLSSIYLKIGANENLYQALELAKKAFNLSKSQPKIEMRRKCVFLIAQIYYKQQDSVNFQNWCDENFDFSNPGDCFVYSLYNFQYGNYQQIEKYLKSFLNLSSFTNKYSKKREELSRKRRDLANFLLVIMEKRKQNFQKAIKRVNQIKQRETYKLRINIQLGDIYFLQNDFDNAKKYFLESLQNLSDNSLKYNVLFRLACIFKQMGNNQEVLNVLSEVKIENISDDELLFQFGLLYKEMNNIKDAIFCLEKVIQQNGKKLETYICLGNILEKKYLWKQYRYLVSYFLENVEVEDPDQHLSLKKIPYFGIHPSMFINQNTKLTEQYVNLVNKIKSLDRTKWNVHGLFLFNNYITIVTENFKNTQPLNEEIKISLNSVDLMEISVLIAGNLNRLLDMDWAHGNLDIHDILFFPQFFNRKLSHFELNFSKSLGLRNFQTENNLNNSKKADLKWFEQVFLILSQKTSRKPKFINDIIQEFRKPESSVENIIKILKEILWKEYKIRIRKF</sequence>
<dbReference type="OrthoDB" id="1926212at2759"/>
<evidence type="ECO:0000313" key="5">
    <source>
        <dbReference type="Proteomes" id="UP001149090"/>
    </source>
</evidence>
<dbReference type="InterPro" id="IPR011990">
    <property type="entry name" value="TPR-like_helical_dom_sf"/>
</dbReference>
<comment type="caution">
    <text evidence="4">The sequence shown here is derived from an EMBL/GenBank/DDBJ whole genome shotgun (WGS) entry which is preliminary data.</text>
</comment>
<keyword evidence="5" id="KW-1185">Reference proteome</keyword>
<dbReference type="Proteomes" id="UP001149090">
    <property type="component" value="Unassembled WGS sequence"/>
</dbReference>
<dbReference type="Gene3D" id="1.25.40.10">
    <property type="entry name" value="Tetratricopeptide repeat domain"/>
    <property type="match status" value="2"/>
</dbReference>
<reference evidence="4" key="1">
    <citation type="submission" date="2022-10" db="EMBL/GenBank/DDBJ databases">
        <title>Novel sulphate-reducing endosymbionts in the free-living metamonad Anaeramoeba.</title>
        <authorList>
            <person name="Jerlstrom-Hultqvist J."/>
            <person name="Cepicka I."/>
            <person name="Gallot-Lavallee L."/>
            <person name="Salas-Leiva D."/>
            <person name="Curtis B.A."/>
            <person name="Zahonova K."/>
            <person name="Pipaliya S."/>
            <person name="Dacks J."/>
            <person name="Roger A.J."/>
        </authorList>
    </citation>
    <scope>NUCLEOTIDE SEQUENCE</scope>
    <source>
        <strain evidence="4">BMAN</strain>
    </source>
</reference>
<dbReference type="SUPFAM" id="SSF48452">
    <property type="entry name" value="TPR-like"/>
    <property type="match status" value="3"/>
</dbReference>
<evidence type="ECO:0000313" key="4">
    <source>
        <dbReference type="EMBL" id="KAJ5075234.1"/>
    </source>
</evidence>
<evidence type="ECO:0000256" key="1">
    <source>
        <dbReference type="ARBA" id="ARBA00022803"/>
    </source>
</evidence>
<dbReference type="EMBL" id="JAPDFW010000066">
    <property type="protein sequence ID" value="KAJ5075234.1"/>
    <property type="molecule type" value="Genomic_DNA"/>
</dbReference>
<comment type="similarity">
    <text evidence="2">Belongs to the APC3/CDC27 family.</text>
</comment>
<dbReference type="PROSITE" id="PS50005">
    <property type="entry name" value="TPR"/>
    <property type="match status" value="1"/>
</dbReference>
<organism evidence="4 5">
    <name type="scientific">Anaeramoeba ignava</name>
    <name type="common">Anaerobic marine amoeba</name>
    <dbReference type="NCBI Taxonomy" id="1746090"/>
    <lineage>
        <taxon>Eukaryota</taxon>
        <taxon>Metamonada</taxon>
        <taxon>Anaeramoebidae</taxon>
        <taxon>Anaeramoeba</taxon>
    </lineage>
</organism>
<gene>
    <name evidence="4" type="ORF">M0811_07587</name>
</gene>
<dbReference type="AlphaFoldDB" id="A0A9Q0RCL0"/>
<evidence type="ECO:0000256" key="2">
    <source>
        <dbReference type="ARBA" id="ARBA00038210"/>
    </source>
</evidence>
<evidence type="ECO:0000256" key="3">
    <source>
        <dbReference type="PROSITE-ProRule" id="PRU00339"/>
    </source>
</evidence>
<proteinExistence type="inferred from homology"/>
<accession>A0A9Q0RCL0</accession>